<sequence length="211" mass="21584">MKAHRTDLVSFAFGLIFLALAAWWLSAQLLGLALPPVGWFLAGALILIGVLGLVGALRSGRYAAQDGTADAGAPAVGPTSGLPADVPAPISGAGSALSPTAPFSGAGMPAPGTGRQAVEVEPPIWEAGWAQPSDTAPEPGPGLLEPQATTAGIHPAWQVDRSTRETGRDEEPTREIDRGSDEPTRTVAGDSDGPTQAVTRDSDEPAARPER</sequence>
<feature type="region of interest" description="Disordered" evidence="1">
    <location>
        <begin position="67"/>
        <end position="115"/>
    </location>
</feature>
<feature type="region of interest" description="Disordered" evidence="1">
    <location>
        <begin position="128"/>
        <end position="211"/>
    </location>
</feature>
<reference evidence="4" key="1">
    <citation type="submission" date="2016-06" db="EMBL/GenBank/DDBJ databases">
        <authorList>
            <person name="Varghese N."/>
            <person name="Submissions Spin"/>
        </authorList>
    </citation>
    <scope>NUCLEOTIDE SEQUENCE [LARGE SCALE GENOMIC DNA]</scope>
    <source>
        <strain evidence="4">DSM 45344</strain>
    </source>
</reference>
<feature type="compositionally biased region" description="Basic and acidic residues" evidence="1">
    <location>
        <begin position="161"/>
        <end position="184"/>
    </location>
</feature>
<dbReference type="STRING" id="307121.GA0070620_5245"/>
<keyword evidence="4" id="KW-1185">Reference proteome</keyword>
<organism evidence="3 4">
    <name type="scientific">Micromonospora krabiensis</name>
    <dbReference type="NCBI Taxonomy" id="307121"/>
    <lineage>
        <taxon>Bacteria</taxon>
        <taxon>Bacillati</taxon>
        <taxon>Actinomycetota</taxon>
        <taxon>Actinomycetes</taxon>
        <taxon>Micromonosporales</taxon>
        <taxon>Micromonosporaceae</taxon>
        <taxon>Micromonospora</taxon>
    </lineage>
</organism>
<dbReference type="Proteomes" id="UP000199393">
    <property type="component" value="Chromosome I"/>
</dbReference>
<protein>
    <submittedName>
        <fullName evidence="3">Uncharacterized protein</fullName>
    </submittedName>
</protein>
<keyword evidence="2" id="KW-0812">Transmembrane</keyword>
<evidence type="ECO:0000313" key="4">
    <source>
        <dbReference type="Proteomes" id="UP000199393"/>
    </source>
</evidence>
<dbReference type="PATRIC" id="fig|307121.4.peg.5349"/>
<keyword evidence="2" id="KW-0472">Membrane</keyword>
<feature type="compositionally biased region" description="Basic and acidic residues" evidence="1">
    <location>
        <begin position="200"/>
        <end position="211"/>
    </location>
</feature>
<dbReference type="AlphaFoldDB" id="A0A1C3NAN6"/>
<gene>
    <name evidence="3" type="ORF">GA0070620_5245</name>
</gene>
<name>A0A1C3NAN6_9ACTN</name>
<feature type="transmembrane region" description="Helical" evidence="2">
    <location>
        <begin position="37"/>
        <end position="57"/>
    </location>
</feature>
<dbReference type="EMBL" id="LT598496">
    <property type="protein sequence ID" value="SBV29665.1"/>
    <property type="molecule type" value="Genomic_DNA"/>
</dbReference>
<evidence type="ECO:0000313" key="3">
    <source>
        <dbReference type="EMBL" id="SBV29665.1"/>
    </source>
</evidence>
<accession>A0A1C3NAN6</accession>
<keyword evidence="2" id="KW-1133">Transmembrane helix</keyword>
<evidence type="ECO:0000256" key="1">
    <source>
        <dbReference type="SAM" id="MobiDB-lite"/>
    </source>
</evidence>
<evidence type="ECO:0000256" key="2">
    <source>
        <dbReference type="SAM" id="Phobius"/>
    </source>
</evidence>
<proteinExistence type="predicted"/>